<accession>A0ABY4KXT0</accession>
<feature type="transmembrane region" description="Helical" evidence="2">
    <location>
        <begin position="12"/>
        <end position="33"/>
    </location>
</feature>
<sequence>MGDPVRARGHWPVLAAQALVVCLLALLVGRLWYLQVPMGEHYRALAENNHVHVVAPAVQGRFLDTADCPPARHGPPAGAGGGCAGGRMRPADGAAPRFAGPFEDQPDGAVRPVDE</sequence>
<protein>
    <submittedName>
        <fullName evidence="3">Uncharacterized protein</fullName>
    </submittedName>
</protein>
<dbReference type="EMBL" id="CP051627">
    <property type="protein sequence ID" value="UPT19536.1"/>
    <property type="molecule type" value="Genomic_DNA"/>
</dbReference>
<proteinExistence type="predicted"/>
<evidence type="ECO:0000313" key="4">
    <source>
        <dbReference type="Proteomes" id="UP000832041"/>
    </source>
</evidence>
<evidence type="ECO:0000256" key="1">
    <source>
        <dbReference type="SAM" id="MobiDB-lite"/>
    </source>
</evidence>
<organism evidence="3 4">
    <name type="scientific">Thermobifida alba</name>
    <name type="common">Thermomonospora alba</name>
    <dbReference type="NCBI Taxonomy" id="53522"/>
    <lineage>
        <taxon>Bacteria</taxon>
        <taxon>Bacillati</taxon>
        <taxon>Actinomycetota</taxon>
        <taxon>Actinomycetes</taxon>
        <taxon>Streptosporangiales</taxon>
        <taxon>Nocardiopsidaceae</taxon>
        <taxon>Thermobifida</taxon>
    </lineage>
</organism>
<keyword evidence="4" id="KW-1185">Reference proteome</keyword>
<feature type="region of interest" description="Disordered" evidence="1">
    <location>
        <begin position="66"/>
        <end position="115"/>
    </location>
</feature>
<reference evidence="3 4" key="1">
    <citation type="submission" date="2020-04" db="EMBL/GenBank/DDBJ databases">
        <title>Thermobifida alba genome sequencing and assembly.</title>
        <authorList>
            <person name="Luzics S."/>
            <person name="Horvath B."/>
            <person name="Nagy I."/>
            <person name="Toth A."/>
            <person name="Nagy I."/>
            <person name="Kukolya J."/>
        </authorList>
    </citation>
    <scope>NUCLEOTIDE SEQUENCE [LARGE SCALE GENOMIC DNA]</scope>
    <source>
        <strain evidence="3 4">DSM 43795</strain>
    </source>
</reference>
<keyword evidence="2" id="KW-0472">Membrane</keyword>
<name>A0ABY4KXT0_THEAE</name>
<dbReference type="Proteomes" id="UP000832041">
    <property type="component" value="Chromosome"/>
</dbReference>
<keyword evidence="2" id="KW-1133">Transmembrane helix</keyword>
<gene>
    <name evidence="3" type="ORF">FOF52_10950</name>
</gene>
<keyword evidence="2" id="KW-0812">Transmembrane</keyword>
<evidence type="ECO:0000313" key="3">
    <source>
        <dbReference type="EMBL" id="UPT19536.1"/>
    </source>
</evidence>
<evidence type="ECO:0000256" key="2">
    <source>
        <dbReference type="SAM" id="Phobius"/>
    </source>
</evidence>
<dbReference type="RefSeq" id="WP_248589881.1">
    <property type="nucleotide sequence ID" value="NZ_BAABEB010000002.1"/>
</dbReference>